<gene>
    <name evidence="1" type="ORF">SAMN05428963_12040</name>
</gene>
<organism evidence="1 2">
    <name type="scientific">Consotaella salsifontis</name>
    <dbReference type="NCBI Taxonomy" id="1365950"/>
    <lineage>
        <taxon>Bacteria</taxon>
        <taxon>Pseudomonadati</taxon>
        <taxon>Pseudomonadota</taxon>
        <taxon>Alphaproteobacteria</taxon>
        <taxon>Hyphomicrobiales</taxon>
        <taxon>Aurantimonadaceae</taxon>
        <taxon>Consotaella</taxon>
    </lineage>
</organism>
<evidence type="ECO:0000313" key="2">
    <source>
        <dbReference type="Proteomes" id="UP000190135"/>
    </source>
</evidence>
<dbReference type="Proteomes" id="UP000190135">
    <property type="component" value="Unassembled WGS sequence"/>
</dbReference>
<dbReference type="RefSeq" id="WP_078710199.1">
    <property type="nucleotide sequence ID" value="NZ_FUXL01000020.1"/>
</dbReference>
<name>A0A1T4T6S1_9HYPH</name>
<protein>
    <submittedName>
        <fullName evidence="1">Uncharacterized protein</fullName>
    </submittedName>
</protein>
<reference evidence="2" key="1">
    <citation type="submission" date="2017-02" db="EMBL/GenBank/DDBJ databases">
        <authorList>
            <person name="Varghese N."/>
            <person name="Submissions S."/>
        </authorList>
    </citation>
    <scope>NUCLEOTIDE SEQUENCE [LARGE SCALE GENOMIC DNA]</scope>
    <source>
        <strain evidence="2">USBA 369</strain>
    </source>
</reference>
<keyword evidence="2" id="KW-1185">Reference proteome</keyword>
<sequence>MSDTSPEFRSKSQRDRDMAFESNFQALNLPAVAAASHPCCKQQNDAGRYYEHVELGAQSGDLD</sequence>
<dbReference type="AlphaFoldDB" id="A0A1T4T6S1"/>
<dbReference type="EMBL" id="FUXL01000020">
    <property type="protein sequence ID" value="SKA36185.1"/>
    <property type="molecule type" value="Genomic_DNA"/>
</dbReference>
<evidence type="ECO:0000313" key="1">
    <source>
        <dbReference type="EMBL" id="SKA36185.1"/>
    </source>
</evidence>
<accession>A0A1T4T6S1</accession>
<proteinExistence type="predicted"/>